<sequence length="87" mass="9815">MNNISYCYNGMIALLLSVVVSGVVSLLIKPTPPEDLKEGVVNPTCERLYRRWYYARRRTTCNLENVNGSQEAVTMLPLSDTNLHSPQ</sequence>
<dbReference type="EMBL" id="VSRR010138152">
    <property type="protein sequence ID" value="MPD03833.1"/>
    <property type="molecule type" value="Genomic_DNA"/>
</dbReference>
<proteinExistence type="predicted"/>
<dbReference type="AlphaFoldDB" id="A0A5B7K5L4"/>
<evidence type="ECO:0000256" key="1">
    <source>
        <dbReference type="SAM" id="Phobius"/>
    </source>
</evidence>
<dbReference type="OrthoDB" id="6132759at2759"/>
<comment type="caution">
    <text evidence="2">The sequence shown here is derived from an EMBL/GenBank/DDBJ whole genome shotgun (WGS) entry which is preliminary data.</text>
</comment>
<keyword evidence="1" id="KW-1133">Transmembrane helix</keyword>
<keyword evidence="1" id="KW-0812">Transmembrane</keyword>
<gene>
    <name evidence="2" type="ORF">E2C01_099488</name>
</gene>
<name>A0A5B7K5L4_PORTR</name>
<feature type="transmembrane region" description="Helical" evidence="1">
    <location>
        <begin position="6"/>
        <end position="28"/>
    </location>
</feature>
<evidence type="ECO:0000313" key="2">
    <source>
        <dbReference type="EMBL" id="MPD03833.1"/>
    </source>
</evidence>
<reference evidence="2 3" key="1">
    <citation type="submission" date="2019-05" db="EMBL/GenBank/DDBJ databases">
        <title>Another draft genome of Portunus trituberculatus and its Hox gene families provides insights of decapod evolution.</title>
        <authorList>
            <person name="Jeong J.-H."/>
            <person name="Song I."/>
            <person name="Kim S."/>
            <person name="Choi T."/>
            <person name="Kim D."/>
            <person name="Ryu S."/>
            <person name="Kim W."/>
        </authorList>
    </citation>
    <scope>NUCLEOTIDE SEQUENCE [LARGE SCALE GENOMIC DNA]</scope>
    <source>
        <tissue evidence="2">Muscle</tissue>
    </source>
</reference>
<dbReference type="Proteomes" id="UP000324222">
    <property type="component" value="Unassembled WGS sequence"/>
</dbReference>
<organism evidence="2 3">
    <name type="scientific">Portunus trituberculatus</name>
    <name type="common">Swimming crab</name>
    <name type="synonym">Neptunus trituberculatus</name>
    <dbReference type="NCBI Taxonomy" id="210409"/>
    <lineage>
        <taxon>Eukaryota</taxon>
        <taxon>Metazoa</taxon>
        <taxon>Ecdysozoa</taxon>
        <taxon>Arthropoda</taxon>
        <taxon>Crustacea</taxon>
        <taxon>Multicrustacea</taxon>
        <taxon>Malacostraca</taxon>
        <taxon>Eumalacostraca</taxon>
        <taxon>Eucarida</taxon>
        <taxon>Decapoda</taxon>
        <taxon>Pleocyemata</taxon>
        <taxon>Brachyura</taxon>
        <taxon>Eubrachyura</taxon>
        <taxon>Portunoidea</taxon>
        <taxon>Portunidae</taxon>
        <taxon>Portuninae</taxon>
        <taxon>Portunus</taxon>
    </lineage>
</organism>
<keyword evidence="3" id="KW-1185">Reference proteome</keyword>
<accession>A0A5B7K5L4</accession>
<evidence type="ECO:0000313" key="3">
    <source>
        <dbReference type="Proteomes" id="UP000324222"/>
    </source>
</evidence>
<keyword evidence="1" id="KW-0472">Membrane</keyword>
<protein>
    <submittedName>
        <fullName evidence="2">Uncharacterized protein</fullName>
    </submittedName>
</protein>